<reference evidence="10 11" key="1">
    <citation type="submission" date="2024-05" db="EMBL/GenBank/DDBJ databases">
        <authorList>
            <person name="Wallberg A."/>
        </authorList>
    </citation>
    <scope>NUCLEOTIDE SEQUENCE [LARGE SCALE GENOMIC DNA]</scope>
</reference>
<keyword evidence="3 8" id="KW-0812">Transmembrane</keyword>
<evidence type="ECO:0000256" key="2">
    <source>
        <dbReference type="ARBA" id="ARBA00007449"/>
    </source>
</evidence>
<evidence type="ECO:0000256" key="4">
    <source>
        <dbReference type="ARBA" id="ARBA00023037"/>
    </source>
</evidence>
<feature type="domain" description="Integrin beta subunit VWA" evidence="9">
    <location>
        <begin position="1"/>
        <end position="110"/>
    </location>
</feature>
<dbReference type="Pfam" id="PF00362">
    <property type="entry name" value="Integrin_beta"/>
    <property type="match status" value="1"/>
</dbReference>
<dbReference type="PRINTS" id="PR01186">
    <property type="entry name" value="INTEGRINB"/>
</dbReference>
<dbReference type="AlphaFoldDB" id="A0AAV2PZB5"/>
<dbReference type="InterPro" id="IPR015812">
    <property type="entry name" value="Integrin_bsu"/>
</dbReference>
<dbReference type="GO" id="GO:0005178">
    <property type="term" value="F:integrin binding"/>
    <property type="evidence" value="ECO:0007669"/>
    <property type="project" value="TreeGrafter"/>
</dbReference>
<dbReference type="PANTHER" id="PTHR10082:SF60">
    <property type="entry name" value="INTEGRIN BETA-PS"/>
    <property type="match status" value="1"/>
</dbReference>
<evidence type="ECO:0000313" key="10">
    <source>
        <dbReference type="EMBL" id="CAL4066209.1"/>
    </source>
</evidence>
<comment type="caution">
    <text evidence="10">The sequence shown here is derived from an EMBL/GenBank/DDBJ whole genome shotgun (WGS) entry which is preliminary data.</text>
</comment>
<keyword evidence="4 8" id="KW-0401">Integrin</keyword>
<name>A0AAV2PZB5_MEGNR</name>
<keyword evidence="8" id="KW-0130">Cell adhesion</keyword>
<evidence type="ECO:0000256" key="5">
    <source>
        <dbReference type="ARBA" id="ARBA00023136"/>
    </source>
</evidence>
<dbReference type="Proteomes" id="UP001497623">
    <property type="component" value="Unassembled WGS sequence"/>
</dbReference>
<evidence type="ECO:0000313" key="11">
    <source>
        <dbReference type="Proteomes" id="UP001497623"/>
    </source>
</evidence>
<evidence type="ECO:0000256" key="7">
    <source>
        <dbReference type="ARBA" id="ARBA00023180"/>
    </source>
</evidence>
<keyword evidence="7" id="KW-0325">Glycoprotein</keyword>
<dbReference type="GO" id="GO:0098609">
    <property type="term" value="P:cell-cell adhesion"/>
    <property type="evidence" value="ECO:0007669"/>
    <property type="project" value="TreeGrafter"/>
</dbReference>
<sequence length="110" mass="11886">MGFGAFVDKPVLPYISLAPTEINDTETCKNVNCDEPWGFRNYVKLTTSAEDVEVAISNAPVAVNLDPLEGGFDGVMQAMVCKEVIGWEDGTQKMIVYLSDATPHMAGDGK</sequence>
<proteinExistence type="inferred from homology"/>
<gene>
    <name evidence="10" type="ORF">MNOR_LOCUS5456</name>
</gene>
<dbReference type="GO" id="GO:0033627">
    <property type="term" value="P:cell adhesion mediated by integrin"/>
    <property type="evidence" value="ECO:0007669"/>
    <property type="project" value="TreeGrafter"/>
</dbReference>
<organism evidence="10 11">
    <name type="scientific">Meganyctiphanes norvegica</name>
    <name type="common">Northern krill</name>
    <name type="synonym">Thysanopoda norvegica</name>
    <dbReference type="NCBI Taxonomy" id="48144"/>
    <lineage>
        <taxon>Eukaryota</taxon>
        <taxon>Metazoa</taxon>
        <taxon>Ecdysozoa</taxon>
        <taxon>Arthropoda</taxon>
        <taxon>Crustacea</taxon>
        <taxon>Multicrustacea</taxon>
        <taxon>Malacostraca</taxon>
        <taxon>Eumalacostraca</taxon>
        <taxon>Eucarida</taxon>
        <taxon>Euphausiacea</taxon>
        <taxon>Euphausiidae</taxon>
        <taxon>Meganyctiphanes</taxon>
    </lineage>
</organism>
<evidence type="ECO:0000256" key="1">
    <source>
        <dbReference type="ARBA" id="ARBA00004479"/>
    </source>
</evidence>
<comment type="similarity">
    <text evidence="2 8">Belongs to the integrin beta chain family.</text>
</comment>
<keyword evidence="5" id="KW-0472">Membrane</keyword>
<evidence type="ECO:0000256" key="8">
    <source>
        <dbReference type="RuleBase" id="RU000633"/>
    </source>
</evidence>
<accession>A0AAV2PZB5</accession>
<evidence type="ECO:0000256" key="3">
    <source>
        <dbReference type="ARBA" id="ARBA00022692"/>
    </source>
</evidence>
<dbReference type="InterPro" id="IPR002369">
    <property type="entry name" value="Integrin_bsu_VWA"/>
</dbReference>
<dbReference type="GO" id="GO:0007229">
    <property type="term" value="P:integrin-mediated signaling pathway"/>
    <property type="evidence" value="ECO:0007669"/>
    <property type="project" value="UniProtKB-KW"/>
</dbReference>
<dbReference type="GO" id="GO:0008305">
    <property type="term" value="C:integrin complex"/>
    <property type="evidence" value="ECO:0007669"/>
    <property type="project" value="TreeGrafter"/>
</dbReference>
<dbReference type="PANTHER" id="PTHR10082">
    <property type="entry name" value="INTEGRIN BETA SUBUNIT"/>
    <property type="match status" value="1"/>
</dbReference>
<keyword evidence="11" id="KW-1185">Reference proteome</keyword>
<dbReference type="InterPro" id="IPR036465">
    <property type="entry name" value="vWFA_dom_sf"/>
</dbReference>
<dbReference type="SUPFAM" id="SSF53300">
    <property type="entry name" value="vWA-like"/>
    <property type="match status" value="1"/>
</dbReference>
<keyword evidence="6" id="KW-1015">Disulfide bond</keyword>
<dbReference type="Gene3D" id="3.40.50.410">
    <property type="entry name" value="von Willebrand factor, type A domain"/>
    <property type="match status" value="1"/>
</dbReference>
<feature type="non-terminal residue" evidence="10">
    <location>
        <position position="110"/>
    </location>
</feature>
<protein>
    <recommendedName>
        <fullName evidence="8">Integrin beta</fullName>
    </recommendedName>
</protein>
<dbReference type="EMBL" id="CAXKWB010002106">
    <property type="protein sequence ID" value="CAL4066209.1"/>
    <property type="molecule type" value="Genomic_DNA"/>
</dbReference>
<dbReference type="GO" id="GO:0007160">
    <property type="term" value="P:cell-matrix adhesion"/>
    <property type="evidence" value="ECO:0007669"/>
    <property type="project" value="TreeGrafter"/>
</dbReference>
<dbReference type="GO" id="GO:0016477">
    <property type="term" value="P:cell migration"/>
    <property type="evidence" value="ECO:0007669"/>
    <property type="project" value="TreeGrafter"/>
</dbReference>
<dbReference type="GO" id="GO:0009986">
    <property type="term" value="C:cell surface"/>
    <property type="evidence" value="ECO:0007669"/>
    <property type="project" value="TreeGrafter"/>
</dbReference>
<comment type="subcellular location">
    <subcellularLocation>
        <location evidence="8">Cell membrane</location>
        <topology evidence="8">Single-pass type I membrane protein</topology>
    </subcellularLocation>
    <subcellularLocation>
        <location evidence="1">Membrane</location>
        <topology evidence="1">Single-pass type I membrane protein</topology>
    </subcellularLocation>
</comment>
<evidence type="ECO:0000256" key="6">
    <source>
        <dbReference type="ARBA" id="ARBA00023157"/>
    </source>
</evidence>
<evidence type="ECO:0000259" key="9">
    <source>
        <dbReference type="Pfam" id="PF00362"/>
    </source>
</evidence>
<dbReference type="GO" id="GO:0005925">
    <property type="term" value="C:focal adhesion"/>
    <property type="evidence" value="ECO:0007669"/>
    <property type="project" value="TreeGrafter"/>
</dbReference>